<dbReference type="Gene3D" id="3.90.780.10">
    <property type="entry name" value="5'-Nucleotidase, C-terminal domain"/>
    <property type="match status" value="1"/>
</dbReference>
<protein>
    <submittedName>
        <fullName evidence="2">5'-nucleotidase</fullName>
        <ecNumber evidence="2">3.1.3.5</ecNumber>
    </submittedName>
</protein>
<dbReference type="RefSeq" id="WP_342158009.1">
    <property type="nucleotide sequence ID" value="NZ_JBCDNA010000001.1"/>
</dbReference>
<dbReference type="InterPro" id="IPR008334">
    <property type="entry name" value="5'-Nucleotdase_C"/>
</dbReference>
<organism evidence="2 3">
    <name type="scientific">Lutimonas vermicola</name>
    <dbReference type="NCBI Taxonomy" id="414288"/>
    <lineage>
        <taxon>Bacteria</taxon>
        <taxon>Pseudomonadati</taxon>
        <taxon>Bacteroidota</taxon>
        <taxon>Flavobacteriia</taxon>
        <taxon>Flavobacteriales</taxon>
        <taxon>Flavobacteriaceae</taxon>
        <taxon>Lutimonas</taxon>
    </lineage>
</organism>
<comment type="caution">
    <text evidence="2">The sequence shown here is derived from an EMBL/GenBank/DDBJ whole genome shotgun (WGS) entry which is preliminary data.</text>
</comment>
<dbReference type="EMBL" id="JBCDNA010000001">
    <property type="protein sequence ID" value="MEL4454463.1"/>
    <property type="molecule type" value="Genomic_DNA"/>
</dbReference>
<keyword evidence="3" id="KW-1185">Reference proteome</keyword>
<dbReference type="InterPro" id="IPR006179">
    <property type="entry name" value="5_nucleotidase/apyrase"/>
</dbReference>
<dbReference type="InterPro" id="IPR036907">
    <property type="entry name" value="5'-Nucleotdase_C_sf"/>
</dbReference>
<gene>
    <name evidence="2" type="ORF">AABB81_01045</name>
</gene>
<evidence type="ECO:0000313" key="2">
    <source>
        <dbReference type="EMBL" id="MEL4454463.1"/>
    </source>
</evidence>
<feature type="domain" description="5'-Nucleotidase C-terminal" evidence="1">
    <location>
        <begin position="80"/>
        <end position="220"/>
    </location>
</feature>
<accession>A0ABU9KWA5</accession>
<proteinExistence type="predicted"/>
<dbReference type="SUPFAM" id="SSF55816">
    <property type="entry name" value="5'-nucleotidase (syn. UDP-sugar hydrolase), C-terminal domain"/>
    <property type="match status" value="1"/>
</dbReference>
<reference evidence="2 3" key="1">
    <citation type="submission" date="2024-04" db="EMBL/GenBank/DDBJ databases">
        <title>whole genome sequencing of Lutimonas vermicola strain IMCC1616.</title>
        <authorList>
            <person name="Bae S.S."/>
        </authorList>
    </citation>
    <scope>NUCLEOTIDE SEQUENCE [LARGE SCALE GENOMIC DNA]</scope>
    <source>
        <strain evidence="2 3">IMCC1616</strain>
    </source>
</reference>
<dbReference type="PRINTS" id="PR01607">
    <property type="entry name" value="APYRASEFAMLY"/>
</dbReference>
<dbReference type="Pfam" id="PF02872">
    <property type="entry name" value="5_nucleotid_C"/>
    <property type="match status" value="1"/>
</dbReference>
<dbReference type="PANTHER" id="PTHR11575">
    <property type="entry name" value="5'-NUCLEOTIDASE-RELATED"/>
    <property type="match status" value="1"/>
</dbReference>
<evidence type="ECO:0000313" key="3">
    <source>
        <dbReference type="Proteomes" id="UP001474120"/>
    </source>
</evidence>
<evidence type="ECO:0000259" key="1">
    <source>
        <dbReference type="Pfam" id="PF02872"/>
    </source>
</evidence>
<dbReference type="PANTHER" id="PTHR11575:SF24">
    <property type="entry name" value="5'-NUCLEOTIDASE"/>
    <property type="match status" value="1"/>
</dbReference>
<dbReference type="EC" id="3.1.3.5" evidence="2"/>
<keyword evidence="2" id="KW-0378">Hydrolase</keyword>
<sequence>MRTKLYKIIVLILISSLLNKIVVSCKEKNSELKMIRGEQVEISPDLKPDQEFLKAIQPYKNALQSKINEALCYNPRVLSRNEAELESSLGNFYADVCFKSADSIFFKSSGRHIDFALFNYGGIRTEIQKGTVTVKDIFKLMPFENKLVVVRLSGAKVTELFDYLVKKEQAHPVSGLQLVLDNGKLSSIRIQGKAFETDKSYWVLTHDYLQHGGDNMSFFTEPLELVSTDYKVRDALIDHLRIQDTLRGFLDNRFIKIN</sequence>
<dbReference type="Proteomes" id="UP001474120">
    <property type="component" value="Unassembled WGS sequence"/>
</dbReference>
<name>A0ABU9KWA5_9FLAO</name>
<dbReference type="GO" id="GO:0008253">
    <property type="term" value="F:5'-nucleotidase activity"/>
    <property type="evidence" value="ECO:0007669"/>
    <property type="project" value="UniProtKB-EC"/>
</dbReference>